<feature type="chain" id="PRO_5005536895" description="Mannosyltransferase" evidence="9">
    <location>
        <begin position="23"/>
        <end position="553"/>
    </location>
</feature>
<dbReference type="InterPro" id="IPR005599">
    <property type="entry name" value="GPI_mannosylTrfase"/>
</dbReference>
<gene>
    <name evidence="10" type="ORF">AMSG_03485</name>
</gene>
<evidence type="ECO:0000256" key="4">
    <source>
        <dbReference type="ARBA" id="ARBA00022692"/>
    </source>
</evidence>
<dbReference type="GO" id="GO:0000026">
    <property type="term" value="F:alpha-1,2-mannosyltransferase activity"/>
    <property type="evidence" value="ECO:0007669"/>
    <property type="project" value="TreeGrafter"/>
</dbReference>
<evidence type="ECO:0000256" key="7">
    <source>
        <dbReference type="ARBA" id="ARBA00023136"/>
    </source>
</evidence>
<dbReference type="GO" id="GO:0006506">
    <property type="term" value="P:GPI anchor biosynthetic process"/>
    <property type="evidence" value="ECO:0007669"/>
    <property type="project" value="TreeGrafter"/>
</dbReference>
<keyword evidence="11" id="KW-1185">Reference proteome</keyword>
<comment type="similarity">
    <text evidence="8">Belongs to the glycosyltransferase 22 family.</text>
</comment>
<name>A0A0L0D4S3_THETB</name>
<dbReference type="GeneID" id="25563085"/>
<evidence type="ECO:0000256" key="2">
    <source>
        <dbReference type="ARBA" id="ARBA00022676"/>
    </source>
</evidence>
<evidence type="ECO:0000313" key="10">
    <source>
        <dbReference type="EMBL" id="KNC47061.1"/>
    </source>
</evidence>
<dbReference type="Pfam" id="PF03901">
    <property type="entry name" value="Glyco_transf_22"/>
    <property type="match status" value="1"/>
</dbReference>
<feature type="transmembrane region" description="Helical" evidence="8">
    <location>
        <begin position="347"/>
        <end position="368"/>
    </location>
</feature>
<dbReference type="EC" id="2.4.1.-" evidence="8"/>
<protein>
    <recommendedName>
        <fullName evidence="8">Mannosyltransferase</fullName>
        <ecNumber evidence="8">2.4.1.-</ecNumber>
    </recommendedName>
</protein>
<dbReference type="eggNOG" id="KOG1771">
    <property type="taxonomic scope" value="Eukaryota"/>
</dbReference>
<dbReference type="GO" id="GO:0005789">
    <property type="term" value="C:endoplasmic reticulum membrane"/>
    <property type="evidence" value="ECO:0007669"/>
    <property type="project" value="UniProtKB-SubCell"/>
</dbReference>
<dbReference type="PANTHER" id="PTHR22760">
    <property type="entry name" value="GLYCOSYLTRANSFERASE"/>
    <property type="match status" value="1"/>
</dbReference>
<evidence type="ECO:0000313" key="11">
    <source>
        <dbReference type="Proteomes" id="UP000054408"/>
    </source>
</evidence>
<feature type="transmembrane region" description="Helical" evidence="8">
    <location>
        <begin position="303"/>
        <end position="326"/>
    </location>
</feature>
<feature type="signal peptide" evidence="9">
    <location>
        <begin position="1"/>
        <end position="22"/>
    </location>
</feature>
<dbReference type="RefSeq" id="XP_013759841.1">
    <property type="nucleotide sequence ID" value="XM_013904387.1"/>
</dbReference>
<keyword evidence="4 8" id="KW-0812">Transmembrane</keyword>
<sequence>MVGLSRDAQLLAGACLLRLALALTLATYFAPDEYWQGPEVAHALVFGYGHTTWEWSTARLRSHLHPAIFAALYALLAAIGADTPAAVIYAPRLLQALVQAATDVLVVRLVIARLPRGKLVFPAAAAVQLGSWYAAFCGTRTLSSTMAALPVAAALLAWPASGSSASLLAADPASLPQADRATLRRCILQSAGCMAAAVALRPTAAVIFAALYTATLVQVAAAAGGRGLFSSALAHYTLSVLLPAALGAVALLVAIDSALYCAWTLAPLNFVSFNLAHSVAAFYGTHPWHWYLTAGVPELLGPALVLFLASWLCGPVAGAAAALRQLDVVLAAALGVYSLLGHKESRFLYPLLAVFHVRTTAGAIGLYSAAVAGATRTKRWAAASLIGLVAIAAVVLTAYTCFVHQRGAIDVMWDIQARAHGPHPPPSVTFLTPCHATPFHSFVHAPNLTLRFLDCSPPFAEDAYRTRGVLDFASYVDEAEAFALDPAHWLEQHGDSIDDSPGALVVAFASIEPHIRPWLDSASYVESARHFHAHLAVDRGVQSELVVWKRSAT</sequence>
<evidence type="ECO:0000256" key="6">
    <source>
        <dbReference type="ARBA" id="ARBA00022989"/>
    </source>
</evidence>
<comment type="subcellular location">
    <subcellularLocation>
        <location evidence="1 8">Endoplasmic reticulum membrane</location>
        <topology evidence="1 8">Multi-pass membrane protein</topology>
    </subcellularLocation>
</comment>
<dbReference type="OMA" id="HEWPDYL"/>
<dbReference type="OrthoDB" id="416834at2759"/>
<reference evidence="10 11" key="1">
    <citation type="submission" date="2010-05" db="EMBL/GenBank/DDBJ databases">
        <title>The Genome Sequence of Thecamonas trahens ATCC 50062.</title>
        <authorList>
            <consortium name="The Broad Institute Genome Sequencing Platform"/>
            <person name="Russ C."/>
            <person name="Cuomo C."/>
            <person name="Shea T."/>
            <person name="Young S.K."/>
            <person name="Zeng Q."/>
            <person name="Koehrsen M."/>
            <person name="Haas B."/>
            <person name="Borodovsky M."/>
            <person name="Guigo R."/>
            <person name="Alvarado L."/>
            <person name="Berlin A."/>
            <person name="Bochicchio J."/>
            <person name="Borenstein D."/>
            <person name="Chapman S."/>
            <person name="Chen Z."/>
            <person name="Freedman E."/>
            <person name="Gellesch M."/>
            <person name="Goldberg J."/>
            <person name="Griggs A."/>
            <person name="Gujja S."/>
            <person name="Heilman E."/>
            <person name="Heiman D."/>
            <person name="Hepburn T."/>
            <person name="Howarth C."/>
            <person name="Jen D."/>
            <person name="Larson L."/>
            <person name="Mehta T."/>
            <person name="Park D."/>
            <person name="Pearson M."/>
            <person name="Roberts A."/>
            <person name="Saif S."/>
            <person name="Shenoy N."/>
            <person name="Sisk P."/>
            <person name="Stolte C."/>
            <person name="Sykes S."/>
            <person name="Thomson T."/>
            <person name="Walk T."/>
            <person name="White J."/>
            <person name="Yandava C."/>
            <person name="Burger G."/>
            <person name="Gray M.W."/>
            <person name="Holland P.W.H."/>
            <person name="King N."/>
            <person name="Lang F.B.F."/>
            <person name="Roger A.J."/>
            <person name="Ruiz-Trillo I."/>
            <person name="Lander E."/>
            <person name="Nusbaum C."/>
        </authorList>
    </citation>
    <scope>NUCLEOTIDE SEQUENCE [LARGE SCALE GENOMIC DNA]</scope>
    <source>
        <strain evidence="10 11">ATCC 50062</strain>
    </source>
</reference>
<evidence type="ECO:0000256" key="1">
    <source>
        <dbReference type="ARBA" id="ARBA00004477"/>
    </source>
</evidence>
<keyword evidence="5 8" id="KW-0256">Endoplasmic reticulum</keyword>
<evidence type="ECO:0000256" key="9">
    <source>
        <dbReference type="SAM" id="SignalP"/>
    </source>
</evidence>
<evidence type="ECO:0000256" key="8">
    <source>
        <dbReference type="RuleBase" id="RU363075"/>
    </source>
</evidence>
<keyword evidence="2 8" id="KW-0328">Glycosyltransferase</keyword>
<keyword evidence="6 8" id="KW-1133">Transmembrane helix</keyword>
<keyword evidence="3 10" id="KW-0808">Transferase</keyword>
<feature type="transmembrane region" description="Helical" evidence="8">
    <location>
        <begin position="67"/>
        <end position="90"/>
    </location>
</feature>
<feature type="transmembrane region" description="Helical" evidence="8">
    <location>
        <begin position="380"/>
        <end position="402"/>
    </location>
</feature>
<dbReference type="Proteomes" id="UP000054408">
    <property type="component" value="Unassembled WGS sequence"/>
</dbReference>
<feature type="transmembrane region" description="Helical" evidence="8">
    <location>
        <begin position="233"/>
        <end position="255"/>
    </location>
</feature>
<accession>A0A0L0D4S3</accession>
<dbReference type="AlphaFoldDB" id="A0A0L0D4S3"/>
<proteinExistence type="inferred from homology"/>
<dbReference type="EMBL" id="GL349445">
    <property type="protein sequence ID" value="KNC47061.1"/>
    <property type="molecule type" value="Genomic_DNA"/>
</dbReference>
<dbReference type="STRING" id="461836.A0A0L0D4S3"/>
<keyword evidence="7 8" id="KW-0472">Membrane</keyword>
<evidence type="ECO:0000256" key="5">
    <source>
        <dbReference type="ARBA" id="ARBA00022824"/>
    </source>
</evidence>
<organism evidence="10 11">
    <name type="scientific">Thecamonas trahens ATCC 50062</name>
    <dbReference type="NCBI Taxonomy" id="461836"/>
    <lineage>
        <taxon>Eukaryota</taxon>
        <taxon>Apusozoa</taxon>
        <taxon>Apusomonadida</taxon>
        <taxon>Apusomonadidae</taxon>
        <taxon>Thecamonas</taxon>
    </lineage>
</organism>
<feature type="transmembrane region" description="Helical" evidence="8">
    <location>
        <begin position="262"/>
        <end position="283"/>
    </location>
</feature>
<keyword evidence="9" id="KW-0732">Signal</keyword>
<evidence type="ECO:0000256" key="3">
    <source>
        <dbReference type="ARBA" id="ARBA00022679"/>
    </source>
</evidence>
<dbReference type="PANTHER" id="PTHR22760:SF4">
    <property type="entry name" value="GPI MANNOSYLTRANSFERASE 3"/>
    <property type="match status" value="1"/>
</dbReference>